<comment type="caution">
    <text evidence="1">The sequence shown here is derived from an EMBL/GenBank/DDBJ whole genome shotgun (WGS) entry which is preliminary data.</text>
</comment>
<name>A0A0F6IER1_LEPIR</name>
<dbReference type="EMBL" id="AKWR02000121">
    <property type="protein sequence ID" value="EMJ36536.1"/>
    <property type="molecule type" value="Genomic_DNA"/>
</dbReference>
<protein>
    <submittedName>
        <fullName evidence="1">Uncharacterized protein</fullName>
    </submittedName>
</protein>
<evidence type="ECO:0000313" key="2">
    <source>
        <dbReference type="Proteomes" id="UP000012164"/>
    </source>
</evidence>
<proteinExistence type="predicted"/>
<reference evidence="1 2" key="1">
    <citation type="submission" date="2013-01" db="EMBL/GenBank/DDBJ databases">
        <authorList>
            <person name="Harkins D.M."/>
            <person name="Durkin A.S."/>
            <person name="Brinkac L.M."/>
            <person name="Haft D.H."/>
            <person name="Selengut J.D."/>
            <person name="Sanka R."/>
            <person name="DePew J."/>
            <person name="Purushe J."/>
            <person name="Peacock S.J."/>
            <person name="Thaipadungpanit J."/>
            <person name="Wuthiekanun V.W."/>
            <person name="Day N.P."/>
            <person name="Vinetz J.M."/>
            <person name="Sutton G.G."/>
            <person name="Nierman W.C."/>
            <person name="Fouts D.E."/>
        </authorList>
    </citation>
    <scope>NUCLEOTIDE SEQUENCE [LARGE SCALE GENOMIC DNA]</scope>
    <source>
        <strain evidence="1 2">FPW1039</strain>
    </source>
</reference>
<gene>
    <name evidence="1" type="ORF">LEP1GSC079_2273</name>
</gene>
<evidence type="ECO:0000313" key="1">
    <source>
        <dbReference type="EMBL" id="EMJ36536.1"/>
    </source>
</evidence>
<dbReference type="Proteomes" id="UP000012164">
    <property type="component" value="Unassembled WGS sequence"/>
</dbReference>
<sequence>MNSKSVGTTTNLNFTVKFTKIQILCKKPGSVKMSPYFKKIFLIFITLNSCSINI</sequence>
<organism evidence="1 2">
    <name type="scientific">Leptospira interrogans str. FPW1039</name>
    <dbReference type="NCBI Taxonomy" id="1193040"/>
    <lineage>
        <taxon>Bacteria</taxon>
        <taxon>Pseudomonadati</taxon>
        <taxon>Spirochaetota</taxon>
        <taxon>Spirochaetia</taxon>
        <taxon>Leptospirales</taxon>
        <taxon>Leptospiraceae</taxon>
        <taxon>Leptospira</taxon>
    </lineage>
</organism>
<dbReference type="AntiFam" id="ANF00051">
    <property type="entry name" value="Translation of DNA tandem repeat"/>
</dbReference>
<dbReference type="AlphaFoldDB" id="A0A0F6IER1"/>
<accession>A0A0F6IER1</accession>